<dbReference type="EMBL" id="SLXD01000005">
    <property type="protein sequence ID" value="TCP03058.1"/>
    <property type="molecule type" value="Genomic_DNA"/>
</dbReference>
<organism evidence="1 2">
    <name type="scientific">Rubrivivax gelatinosus</name>
    <name type="common">Rhodocyclus gelatinosus</name>
    <name type="synonym">Rhodopseudomonas gelatinosa</name>
    <dbReference type="NCBI Taxonomy" id="28068"/>
    <lineage>
        <taxon>Bacteria</taxon>
        <taxon>Pseudomonadati</taxon>
        <taxon>Pseudomonadota</taxon>
        <taxon>Betaproteobacteria</taxon>
        <taxon>Burkholderiales</taxon>
        <taxon>Sphaerotilaceae</taxon>
        <taxon>Rubrivivax</taxon>
    </lineage>
</organism>
<reference evidence="1 2" key="1">
    <citation type="submission" date="2019-03" db="EMBL/GenBank/DDBJ databases">
        <title>Genomic Encyclopedia of Type Strains, Phase IV (KMG-IV): sequencing the most valuable type-strain genomes for metagenomic binning, comparative biology and taxonomic classification.</title>
        <authorList>
            <person name="Goeker M."/>
        </authorList>
    </citation>
    <scope>NUCLEOTIDE SEQUENCE [LARGE SCALE GENOMIC DNA]</scope>
    <source>
        <strain evidence="1 2">DSM 1709</strain>
    </source>
</reference>
<dbReference type="RefSeq" id="WP_416461956.1">
    <property type="nucleotide sequence ID" value="NZ_CP181386.1"/>
</dbReference>
<dbReference type="AlphaFoldDB" id="A0A4V2SGY9"/>
<gene>
    <name evidence="1" type="ORF">EV684_105224</name>
</gene>
<name>A0A4V2SGY9_RUBGE</name>
<dbReference type="Proteomes" id="UP000295106">
    <property type="component" value="Unassembled WGS sequence"/>
</dbReference>
<accession>A0A4V2SGY9</accession>
<evidence type="ECO:0000313" key="1">
    <source>
        <dbReference type="EMBL" id="TCP03058.1"/>
    </source>
</evidence>
<comment type="caution">
    <text evidence="1">The sequence shown here is derived from an EMBL/GenBank/DDBJ whole genome shotgun (WGS) entry which is preliminary data.</text>
</comment>
<sequence length="59" mass="5818">MPSATASRLPCRACLPAGAVACLAPGAMRVGRALAALRSYGSPAVPSAAVRGLRPTVQA</sequence>
<dbReference type="GeneID" id="99684510"/>
<protein>
    <submittedName>
        <fullName evidence="1">Uncharacterized protein</fullName>
    </submittedName>
</protein>
<evidence type="ECO:0000313" key="2">
    <source>
        <dbReference type="Proteomes" id="UP000295106"/>
    </source>
</evidence>
<proteinExistence type="predicted"/>